<dbReference type="InterPro" id="IPR011990">
    <property type="entry name" value="TPR-like_helical_dom_sf"/>
</dbReference>
<feature type="domain" description="OmpA-like" evidence="7">
    <location>
        <begin position="522"/>
        <end position="645"/>
    </location>
</feature>
<dbReference type="InterPro" id="IPR008969">
    <property type="entry name" value="CarboxyPept-like_regulatory"/>
</dbReference>
<gene>
    <name evidence="8" type="ORF">KI659_09940</name>
</gene>
<evidence type="ECO:0000259" key="7">
    <source>
        <dbReference type="PROSITE" id="PS51123"/>
    </source>
</evidence>
<dbReference type="GO" id="GO:0009279">
    <property type="term" value="C:cell outer membrane"/>
    <property type="evidence" value="ECO:0007669"/>
    <property type="project" value="UniProtKB-SubCell"/>
</dbReference>
<sequence length="647" mass="72810">MKHSYLFILLFAVILGACTSLDKKGTAQYQAGEYQLAINTFSRILEKDPDNLEANRIVAESYRLSNRVERAVPYYEKLVELDSTAENYYKKGIGLKSQGEYDRAKEAFSKAAEMTLNDSLELRSKRELANLEKLDNIQPYFPNHQLENYELLNSRGIDYAPIVSENFLYFTSSRGGGGIYQATGQSYTKLFRTRADGVNVDVQGIQPMPEFRNEEGLNQGAIAISPDGNTIVYARGNSTNRRDQPEVSLYASYFRGASFTEPVYMTLNEEPGYWNSTPAFSPDGKTLYFASNRPGGYGGIDLYKATVLANGDFGNVQNMGPEINTPGNEMFPRLETNGNFFFASDGHPGYGKLDLFVAEPNNNGYTVKNLGDNINTTADDFGIFFTNYPKEGFITSNREGGVGDDDIYYFKDMTPKPKVVNFLLNLITKEQKDDGSQEILPQTRVTMYDENNKLVGGDNTNQQGRVRFRLSPEQDYSIIASKSGYFTKSITFTTKGKMPDQSELIQDVTNITLDTTVVLDQLILEKAIVLENIYYDFDRAEIRPDAAQELNKLVKILKDNPNIRIELSSHTDSRGSEQYNEELSQRRAESAVEYIISQGIARERLVARGYGESQPIAPNENPDGSDNPEGRQMNRRTEFKVIELLED</sequence>
<organism evidence="8 9">
    <name type="scientific">Litoribacter ruber</name>
    <dbReference type="NCBI Taxonomy" id="702568"/>
    <lineage>
        <taxon>Bacteria</taxon>
        <taxon>Pseudomonadati</taxon>
        <taxon>Bacteroidota</taxon>
        <taxon>Cytophagia</taxon>
        <taxon>Cytophagales</taxon>
        <taxon>Cyclobacteriaceae</taxon>
        <taxon>Litoribacter</taxon>
    </lineage>
</organism>
<dbReference type="InterPro" id="IPR050330">
    <property type="entry name" value="Bact_OuterMem_StrucFunc"/>
</dbReference>
<evidence type="ECO:0000313" key="9">
    <source>
        <dbReference type="Proteomes" id="UP001319104"/>
    </source>
</evidence>
<protein>
    <submittedName>
        <fullName evidence="8">OmpA family protein</fullName>
    </submittedName>
</protein>
<keyword evidence="2 5" id="KW-0472">Membrane</keyword>
<dbReference type="Proteomes" id="UP001319104">
    <property type="component" value="Unassembled WGS sequence"/>
</dbReference>
<dbReference type="Gene3D" id="3.30.1330.60">
    <property type="entry name" value="OmpA-like domain"/>
    <property type="match status" value="1"/>
</dbReference>
<keyword evidence="9" id="KW-1185">Reference proteome</keyword>
<comment type="caution">
    <text evidence="8">The sequence shown here is derived from an EMBL/GenBank/DDBJ whole genome shotgun (WGS) entry which is preliminary data.</text>
</comment>
<dbReference type="SUPFAM" id="SSF82171">
    <property type="entry name" value="DPP6 N-terminal domain-like"/>
    <property type="match status" value="1"/>
</dbReference>
<dbReference type="SUPFAM" id="SSF103088">
    <property type="entry name" value="OmpA-like"/>
    <property type="match status" value="1"/>
</dbReference>
<dbReference type="Gene3D" id="2.120.10.30">
    <property type="entry name" value="TolB, C-terminal domain"/>
    <property type="match status" value="1"/>
</dbReference>
<keyword evidence="3" id="KW-0998">Cell outer membrane</keyword>
<dbReference type="InterPro" id="IPR036737">
    <property type="entry name" value="OmpA-like_sf"/>
</dbReference>
<dbReference type="Pfam" id="PF13432">
    <property type="entry name" value="TPR_16"/>
    <property type="match status" value="1"/>
</dbReference>
<dbReference type="RefSeq" id="WP_213945192.1">
    <property type="nucleotide sequence ID" value="NZ_JAHCMY010000004.1"/>
</dbReference>
<dbReference type="InterPro" id="IPR006664">
    <property type="entry name" value="OMP_bac"/>
</dbReference>
<dbReference type="Pfam" id="PF00691">
    <property type="entry name" value="OmpA"/>
    <property type="match status" value="1"/>
</dbReference>
<evidence type="ECO:0000256" key="1">
    <source>
        <dbReference type="ARBA" id="ARBA00004442"/>
    </source>
</evidence>
<dbReference type="Pfam" id="PF07676">
    <property type="entry name" value="PD40"/>
    <property type="match status" value="3"/>
</dbReference>
<dbReference type="InterPro" id="IPR006665">
    <property type="entry name" value="OmpA-like"/>
</dbReference>
<keyword evidence="4" id="KW-0802">TPR repeat</keyword>
<dbReference type="Gene3D" id="1.25.40.10">
    <property type="entry name" value="Tetratricopeptide repeat domain"/>
    <property type="match status" value="1"/>
</dbReference>
<feature type="repeat" description="TPR" evidence="4">
    <location>
        <begin position="18"/>
        <end position="51"/>
    </location>
</feature>
<evidence type="ECO:0000256" key="6">
    <source>
        <dbReference type="SAM" id="MobiDB-lite"/>
    </source>
</evidence>
<comment type="subcellular location">
    <subcellularLocation>
        <location evidence="1">Cell outer membrane</location>
    </subcellularLocation>
</comment>
<proteinExistence type="predicted"/>
<feature type="repeat" description="TPR" evidence="4">
    <location>
        <begin position="85"/>
        <end position="118"/>
    </location>
</feature>
<accession>A0AAP2CI98</accession>
<reference evidence="8 9" key="1">
    <citation type="submission" date="2021-05" db="EMBL/GenBank/DDBJ databases">
        <authorList>
            <person name="Zhang Z.D."/>
            <person name="Osman G."/>
        </authorList>
    </citation>
    <scope>NUCLEOTIDE SEQUENCE [LARGE SCALE GENOMIC DNA]</scope>
    <source>
        <strain evidence="8 9">KCTC 32217</strain>
    </source>
</reference>
<dbReference type="SUPFAM" id="SSF48452">
    <property type="entry name" value="TPR-like"/>
    <property type="match status" value="1"/>
</dbReference>
<evidence type="ECO:0000256" key="4">
    <source>
        <dbReference type="PROSITE-ProRule" id="PRU00339"/>
    </source>
</evidence>
<dbReference type="PANTHER" id="PTHR30329:SF21">
    <property type="entry name" value="LIPOPROTEIN YIAD-RELATED"/>
    <property type="match status" value="1"/>
</dbReference>
<evidence type="ECO:0000256" key="2">
    <source>
        <dbReference type="ARBA" id="ARBA00023136"/>
    </source>
</evidence>
<dbReference type="InterPro" id="IPR011659">
    <property type="entry name" value="WD40"/>
</dbReference>
<dbReference type="AlphaFoldDB" id="A0AAP2CI98"/>
<feature type="region of interest" description="Disordered" evidence="6">
    <location>
        <begin position="611"/>
        <end position="639"/>
    </location>
</feature>
<dbReference type="CDD" id="cd07185">
    <property type="entry name" value="OmpA_C-like"/>
    <property type="match status" value="1"/>
</dbReference>
<name>A0AAP2CI98_9BACT</name>
<dbReference type="PROSITE" id="PS51123">
    <property type="entry name" value="OMPA_2"/>
    <property type="match status" value="1"/>
</dbReference>
<evidence type="ECO:0000313" key="8">
    <source>
        <dbReference type="EMBL" id="MBS9524335.1"/>
    </source>
</evidence>
<dbReference type="PANTHER" id="PTHR30329">
    <property type="entry name" value="STATOR ELEMENT OF FLAGELLAR MOTOR COMPLEX"/>
    <property type="match status" value="1"/>
</dbReference>
<dbReference type="InterPro" id="IPR019734">
    <property type="entry name" value="TPR_rpt"/>
</dbReference>
<dbReference type="InterPro" id="IPR011042">
    <property type="entry name" value="6-blade_b-propeller_TolB-like"/>
</dbReference>
<dbReference type="PROSITE" id="PS51257">
    <property type="entry name" value="PROKAR_LIPOPROTEIN"/>
    <property type="match status" value="1"/>
</dbReference>
<evidence type="ECO:0000256" key="3">
    <source>
        <dbReference type="ARBA" id="ARBA00023237"/>
    </source>
</evidence>
<dbReference type="SMART" id="SM00028">
    <property type="entry name" value="TPR"/>
    <property type="match status" value="2"/>
</dbReference>
<dbReference type="PROSITE" id="PS50005">
    <property type="entry name" value="TPR"/>
    <property type="match status" value="2"/>
</dbReference>
<dbReference type="PRINTS" id="PR01021">
    <property type="entry name" value="OMPADOMAIN"/>
</dbReference>
<dbReference type="EMBL" id="JAHCMY010000004">
    <property type="protein sequence ID" value="MBS9524335.1"/>
    <property type="molecule type" value="Genomic_DNA"/>
</dbReference>
<dbReference type="SUPFAM" id="SSF49464">
    <property type="entry name" value="Carboxypeptidase regulatory domain-like"/>
    <property type="match status" value="1"/>
</dbReference>
<evidence type="ECO:0000256" key="5">
    <source>
        <dbReference type="PROSITE-ProRule" id="PRU00473"/>
    </source>
</evidence>